<gene>
    <name evidence="1" type="ORF">P875_00128030</name>
</gene>
<name>A0A0F0IFJ5_ASPPU</name>
<dbReference type="OrthoDB" id="5350472at2759"/>
<evidence type="ECO:0000313" key="1">
    <source>
        <dbReference type="EMBL" id="KJK66584.1"/>
    </source>
</evidence>
<dbReference type="Proteomes" id="UP000033540">
    <property type="component" value="Unassembled WGS sequence"/>
</dbReference>
<accession>A0A0F0IFJ5</accession>
<proteinExistence type="predicted"/>
<comment type="caution">
    <text evidence="1">The sequence shown here is derived from an EMBL/GenBank/DDBJ whole genome shotgun (WGS) entry which is preliminary data.</text>
</comment>
<reference evidence="1 2" key="1">
    <citation type="submission" date="2015-02" db="EMBL/GenBank/DDBJ databases">
        <title>Draft genome sequence of Aspergillus parasiticus SU-1.</title>
        <authorList>
            <person name="Yu J."/>
            <person name="Fedorova N."/>
            <person name="Yin Y."/>
            <person name="Losada L."/>
            <person name="Zafar N."/>
            <person name="Taujale R."/>
            <person name="Ehrlich K.C."/>
            <person name="Bhatnagar D."/>
            <person name="Cleveland T.E."/>
            <person name="Bennett J.W."/>
            <person name="Nierman W.C."/>
        </authorList>
    </citation>
    <scope>NUCLEOTIDE SEQUENCE [LARGE SCALE GENOMIC DNA]</scope>
    <source>
        <strain evidence="2">ATCC 56775 / NRRL 5862 / SRRC 143 / SU-1</strain>
    </source>
</reference>
<protein>
    <submittedName>
        <fullName evidence="1">Uncharacterized protein</fullName>
    </submittedName>
</protein>
<organism evidence="1 2">
    <name type="scientific">Aspergillus parasiticus (strain ATCC 56775 / NRRL 5862 / SRRC 143 / SU-1)</name>
    <dbReference type="NCBI Taxonomy" id="1403190"/>
    <lineage>
        <taxon>Eukaryota</taxon>
        <taxon>Fungi</taxon>
        <taxon>Dikarya</taxon>
        <taxon>Ascomycota</taxon>
        <taxon>Pezizomycotina</taxon>
        <taxon>Eurotiomycetes</taxon>
        <taxon>Eurotiomycetidae</taxon>
        <taxon>Eurotiales</taxon>
        <taxon>Aspergillaceae</taxon>
        <taxon>Aspergillus</taxon>
        <taxon>Aspergillus subgen. Circumdati</taxon>
    </lineage>
</organism>
<dbReference type="AlphaFoldDB" id="A0A0F0IFJ5"/>
<dbReference type="EMBL" id="JZEE01000238">
    <property type="protein sequence ID" value="KJK66584.1"/>
    <property type="molecule type" value="Genomic_DNA"/>
</dbReference>
<evidence type="ECO:0000313" key="2">
    <source>
        <dbReference type="Proteomes" id="UP000033540"/>
    </source>
</evidence>
<sequence>MDIPLETIPDEWTTDPAEIQFDLIWEGPESEGQKMGRRFGLSNPQVVMTSKRETGVPEAMFQSGNQCYIWDQMDDRVWQITKPIGLMSILRTMVIKGLKGLKAKELEPVEAYEDEEYNE</sequence>